<sequence length="448" mass="50915">MSSTDRTFARTDTFPQFFPHVGAIRAGQAIEIDEMHVAFCSSIWPVSAPMSNEMDQYLRLKNRTTYFRLRIPKNLRSDIGVSEINLKLGVIHKKQAKTLGLSMAAKCNILLHQQKGRKLDKAMIEAELNLLLQETRLYLSGNDEAAEARWDLDNRPLLIPVKEAIKAECQITEQLIIAHDSGRYPYDDAFVRDRLLQSGLNPEIDEIEYRKLAARMTLVLALHMFEKALKKADRNAIQNGFRYPLNRWRDQAAALNTQLFSRSNSSAPIEQPTIYSDIRSAASAPAQSAKSQPEAMPAQSLAITQEPPAEDLSPLFSIAFENILQDRISRQELKETGARDQRQAMNLWLEIVGDMPITSYSKVDAVKFRDTVTKLPKIYRKTPADLALSIPEIVKERERLDRNYVRISAATVNKHLSGISAFFTYAVDFQQILTHFFHLNLSHLSRCN</sequence>
<dbReference type="RefSeq" id="WP_342846561.1">
    <property type="nucleotide sequence ID" value="NZ_JBBMQO010000001.1"/>
</dbReference>
<dbReference type="SUPFAM" id="SSF56349">
    <property type="entry name" value="DNA breaking-rejoining enzymes"/>
    <property type="match status" value="1"/>
</dbReference>
<evidence type="ECO:0000313" key="1">
    <source>
        <dbReference type="EMBL" id="MEM5500411.1"/>
    </source>
</evidence>
<accession>A0ABU9T2Q3</accession>
<dbReference type="EMBL" id="JBBMQO010000001">
    <property type="protein sequence ID" value="MEM5500411.1"/>
    <property type="molecule type" value="Genomic_DNA"/>
</dbReference>
<dbReference type="InterPro" id="IPR011010">
    <property type="entry name" value="DNA_brk_join_enz"/>
</dbReference>
<comment type="caution">
    <text evidence="1">The sequence shown here is derived from an EMBL/GenBank/DDBJ whole genome shotgun (WGS) entry which is preliminary data.</text>
</comment>
<evidence type="ECO:0000313" key="2">
    <source>
        <dbReference type="Proteomes" id="UP001477870"/>
    </source>
</evidence>
<proteinExistence type="predicted"/>
<gene>
    <name evidence="1" type="ORF">WNY59_02300</name>
</gene>
<name>A0ABU9T2Q3_9HYPH</name>
<protein>
    <recommendedName>
        <fullName evidence="3">Integrase</fullName>
    </recommendedName>
</protein>
<keyword evidence="2" id="KW-1185">Reference proteome</keyword>
<reference evidence="1 2" key="1">
    <citation type="submission" date="2024-03" db="EMBL/GenBank/DDBJ databases">
        <title>Community enrichment and isolation of bacterial strains for fucoidan degradation.</title>
        <authorList>
            <person name="Sichert A."/>
        </authorList>
    </citation>
    <scope>NUCLEOTIDE SEQUENCE [LARGE SCALE GENOMIC DNA]</scope>
    <source>
        <strain evidence="1 2">AS62</strain>
    </source>
</reference>
<evidence type="ECO:0008006" key="3">
    <source>
        <dbReference type="Google" id="ProtNLM"/>
    </source>
</evidence>
<dbReference type="Proteomes" id="UP001477870">
    <property type="component" value="Unassembled WGS sequence"/>
</dbReference>
<organism evidence="1 2">
    <name type="scientific">Ahrensia kielensis</name>
    <dbReference type="NCBI Taxonomy" id="76980"/>
    <lineage>
        <taxon>Bacteria</taxon>
        <taxon>Pseudomonadati</taxon>
        <taxon>Pseudomonadota</taxon>
        <taxon>Alphaproteobacteria</taxon>
        <taxon>Hyphomicrobiales</taxon>
        <taxon>Ahrensiaceae</taxon>
        <taxon>Ahrensia</taxon>
    </lineage>
</organism>